<proteinExistence type="predicted"/>
<feature type="region of interest" description="Disordered" evidence="1">
    <location>
        <begin position="119"/>
        <end position="143"/>
    </location>
</feature>
<dbReference type="EMBL" id="QPFP01000035">
    <property type="protein sequence ID" value="TEB28057.1"/>
    <property type="molecule type" value="Genomic_DNA"/>
</dbReference>
<comment type="caution">
    <text evidence="2">The sequence shown here is derived from an EMBL/GenBank/DDBJ whole genome shotgun (WGS) entry which is preliminary data.</text>
</comment>
<feature type="region of interest" description="Disordered" evidence="1">
    <location>
        <begin position="245"/>
        <end position="298"/>
    </location>
</feature>
<reference evidence="2 3" key="1">
    <citation type="journal article" date="2019" name="Nat. Ecol. Evol.">
        <title>Megaphylogeny resolves global patterns of mushroom evolution.</title>
        <authorList>
            <person name="Varga T."/>
            <person name="Krizsan K."/>
            <person name="Foldi C."/>
            <person name="Dima B."/>
            <person name="Sanchez-Garcia M."/>
            <person name="Sanchez-Ramirez S."/>
            <person name="Szollosi G.J."/>
            <person name="Szarkandi J.G."/>
            <person name="Papp V."/>
            <person name="Albert L."/>
            <person name="Andreopoulos W."/>
            <person name="Angelini C."/>
            <person name="Antonin V."/>
            <person name="Barry K.W."/>
            <person name="Bougher N.L."/>
            <person name="Buchanan P."/>
            <person name="Buyck B."/>
            <person name="Bense V."/>
            <person name="Catcheside P."/>
            <person name="Chovatia M."/>
            <person name="Cooper J."/>
            <person name="Damon W."/>
            <person name="Desjardin D."/>
            <person name="Finy P."/>
            <person name="Geml J."/>
            <person name="Haridas S."/>
            <person name="Hughes K."/>
            <person name="Justo A."/>
            <person name="Karasinski D."/>
            <person name="Kautmanova I."/>
            <person name="Kiss B."/>
            <person name="Kocsube S."/>
            <person name="Kotiranta H."/>
            <person name="LaButti K.M."/>
            <person name="Lechner B.E."/>
            <person name="Liimatainen K."/>
            <person name="Lipzen A."/>
            <person name="Lukacs Z."/>
            <person name="Mihaltcheva S."/>
            <person name="Morgado L.N."/>
            <person name="Niskanen T."/>
            <person name="Noordeloos M.E."/>
            <person name="Ohm R.A."/>
            <person name="Ortiz-Santana B."/>
            <person name="Ovrebo C."/>
            <person name="Racz N."/>
            <person name="Riley R."/>
            <person name="Savchenko A."/>
            <person name="Shiryaev A."/>
            <person name="Soop K."/>
            <person name="Spirin V."/>
            <person name="Szebenyi C."/>
            <person name="Tomsovsky M."/>
            <person name="Tulloss R.E."/>
            <person name="Uehling J."/>
            <person name="Grigoriev I.V."/>
            <person name="Vagvolgyi C."/>
            <person name="Papp T."/>
            <person name="Martin F.M."/>
            <person name="Miettinen O."/>
            <person name="Hibbett D.S."/>
            <person name="Nagy L.G."/>
        </authorList>
    </citation>
    <scope>NUCLEOTIDE SEQUENCE [LARGE SCALE GENOMIC DNA]</scope>
    <source>
        <strain evidence="2 3">FP101781</strain>
    </source>
</reference>
<evidence type="ECO:0000256" key="1">
    <source>
        <dbReference type="SAM" id="MobiDB-lite"/>
    </source>
</evidence>
<evidence type="ECO:0000313" key="3">
    <source>
        <dbReference type="Proteomes" id="UP000298030"/>
    </source>
</evidence>
<accession>A0A4Y7T1L3</accession>
<evidence type="ECO:0000313" key="2">
    <source>
        <dbReference type="EMBL" id="TEB28057.1"/>
    </source>
</evidence>
<feature type="compositionally biased region" description="Low complexity" evidence="1">
    <location>
        <begin position="346"/>
        <end position="372"/>
    </location>
</feature>
<keyword evidence="3" id="KW-1185">Reference proteome</keyword>
<feature type="region of interest" description="Disordered" evidence="1">
    <location>
        <begin position="72"/>
        <end position="98"/>
    </location>
</feature>
<name>A0A4Y7T1L3_COPMI</name>
<feature type="region of interest" description="Disordered" evidence="1">
    <location>
        <begin position="346"/>
        <end position="393"/>
    </location>
</feature>
<dbReference type="Proteomes" id="UP000298030">
    <property type="component" value="Unassembled WGS sequence"/>
</dbReference>
<organism evidence="2 3">
    <name type="scientific">Coprinellus micaceus</name>
    <name type="common">Glistening ink-cap mushroom</name>
    <name type="synonym">Coprinus micaceus</name>
    <dbReference type="NCBI Taxonomy" id="71717"/>
    <lineage>
        <taxon>Eukaryota</taxon>
        <taxon>Fungi</taxon>
        <taxon>Dikarya</taxon>
        <taxon>Basidiomycota</taxon>
        <taxon>Agaricomycotina</taxon>
        <taxon>Agaricomycetes</taxon>
        <taxon>Agaricomycetidae</taxon>
        <taxon>Agaricales</taxon>
        <taxon>Agaricineae</taxon>
        <taxon>Psathyrellaceae</taxon>
        <taxon>Coprinellus</taxon>
    </lineage>
</organism>
<sequence length="414" mass="44495">MLASRPQSIITEGIYHAPTKTPARSRARAENAVQGTVLRTVGKGKNAVVPKTPFGNTSAKPNHLLVLHTQGKPGASVRQNRPLGDKTPFPNRAQNYDEPGTAVKIPKLVFVEQKATVATPEMQRPSSLRKHSRSRKSLRESFQTPVNNGRHWEVGEELESPEVQLPEPILETDDFDEIEYMPPNTLDLPYQSSVDFDLPDYKALGQAFRRQVFSVPDVDIEPPQLVMPVVETLPESLIRLTLRDIDDDDPFHPKAQEPQPKPTTGRAKPLPNVTTSGPQARATAQPVRARPATAASSLPPKAGLVRAASTALSLAKRPGTSAAVPIKSRVASGSAVPRATATVKPTTKPTAVGSRAAVPSSRSAPLVSRAASNPSTARSTPVLRGTVKGKPAAPAAPALFKEVPLEQDDFMFDV</sequence>
<dbReference type="OrthoDB" id="3266915at2759"/>
<feature type="compositionally biased region" description="Basic residues" evidence="1">
    <location>
        <begin position="127"/>
        <end position="136"/>
    </location>
</feature>
<dbReference type="AlphaFoldDB" id="A0A4Y7T1L3"/>
<dbReference type="STRING" id="71717.A0A4Y7T1L3"/>
<gene>
    <name evidence="2" type="ORF">FA13DRAFT_1690908</name>
</gene>
<protein>
    <submittedName>
        <fullName evidence="2">Uncharacterized protein</fullName>
    </submittedName>
</protein>